<dbReference type="AlphaFoldDB" id="A0AAV2AMC7"/>
<name>A0AAV2AMC7_9ARAC</name>
<evidence type="ECO:0000313" key="2">
    <source>
        <dbReference type="Proteomes" id="UP001497382"/>
    </source>
</evidence>
<sequence length="33" mass="4103">MSRGFHLNIYIYIYPNRRAGRQRCFKKSLDKNR</sequence>
<organism evidence="1 2">
    <name type="scientific">Larinioides sclopetarius</name>
    <dbReference type="NCBI Taxonomy" id="280406"/>
    <lineage>
        <taxon>Eukaryota</taxon>
        <taxon>Metazoa</taxon>
        <taxon>Ecdysozoa</taxon>
        <taxon>Arthropoda</taxon>
        <taxon>Chelicerata</taxon>
        <taxon>Arachnida</taxon>
        <taxon>Araneae</taxon>
        <taxon>Araneomorphae</taxon>
        <taxon>Entelegynae</taxon>
        <taxon>Araneoidea</taxon>
        <taxon>Araneidae</taxon>
        <taxon>Larinioides</taxon>
    </lineage>
</organism>
<gene>
    <name evidence="1" type="ORF">LARSCL_LOCUS13092</name>
</gene>
<reference evidence="1 2" key="1">
    <citation type="submission" date="2024-04" db="EMBL/GenBank/DDBJ databases">
        <authorList>
            <person name="Rising A."/>
            <person name="Reimegard J."/>
            <person name="Sonavane S."/>
            <person name="Akerstrom W."/>
            <person name="Nylinder S."/>
            <person name="Hedman E."/>
            <person name="Kallberg Y."/>
        </authorList>
    </citation>
    <scope>NUCLEOTIDE SEQUENCE [LARGE SCALE GENOMIC DNA]</scope>
</reference>
<comment type="caution">
    <text evidence="1">The sequence shown here is derived from an EMBL/GenBank/DDBJ whole genome shotgun (WGS) entry which is preliminary data.</text>
</comment>
<proteinExistence type="predicted"/>
<dbReference type="Proteomes" id="UP001497382">
    <property type="component" value="Unassembled WGS sequence"/>
</dbReference>
<evidence type="ECO:0000313" key="1">
    <source>
        <dbReference type="EMBL" id="CAL1284339.1"/>
    </source>
</evidence>
<accession>A0AAV2AMC7</accession>
<protein>
    <submittedName>
        <fullName evidence="1">Uncharacterized protein</fullName>
    </submittedName>
</protein>
<keyword evidence="2" id="KW-1185">Reference proteome</keyword>
<dbReference type="EMBL" id="CAXIEN010000178">
    <property type="protein sequence ID" value="CAL1284339.1"/>
    <property type="molecule type" value="Genomic_DNA"/>
</dbReference>